<feature type="transmembrane region" description="Helical" evidence="1">
    <location>
        <begin position="226"/>
        <end position="248"/>
    </location>
</feature>
<reference evidence="2 3" key="1">
    <citation type="submission" date="2016-05" db="EMBL/GenBank/DDBJ databases">
        <title>A degradative enzymes factory behind the ericoid mycorrhizal symbiosis.</title>
        <authorList>
            <consortium name="DOE Joint Genome Institute"/>
            <person name="Martino E."/>
            <person name="Morin E."/>
            <person name="Grelet G."/>
            <person name="Kuo A."/>
            <person name="Kohler A."/>
            <person name="Daghino S."/>
            <person name="Barry K."/>
            <person name="Choi C."/>
            <person name="Cichocki N."/>
            <person name="Clum A."/>
            <person name="Copeland A."/>
            <person name="Hainaut M."/>
            <person name="Haridas S."/>
            <person name="Labutti K."/>
            <person name="Lindquist E."/>
            <person name="Lipzen A."/>
            <person name="Khouja H.-R."/>
            <person name="Murat C."/>
            <person name="Ohm R."/>
            <person name="Olson A."/>
            <person name="Spatafora J."/>
            <person name="Veneault-Fourrey C."/>
            <person name="Henrissat B."/>
            <person name="Grigoriev I."/>
            <person name="Martin F."/>
            <person name="Perotto S."/>
        </authorList>
    </citation>
    <scope>NUCLEOTIDE SEQUENCE [LARGE SCALE GENOMIC DNA]</scope>
    <source>
        <strain evidence="2 3">UAMH 7357</strain>
    </source>
</reference>
<evidence type="ECO:0000313" key="2">
    <source>
        <dbReference type="EMBL" id="PMD12683.1"/>
    </source>
</evidence>
<gene>
    <name evidence="2" type="ORF">NA56DRAFT_666162</name>
</gene>
<dbReference type="AlphaFoldDB" id="A0A2J6PFB4"/>
<keyword evidence="1" id="KW-1133">Transmembrane helix</keyword>
<evidence type="ECO:0000313" key="3">
    <source>
        <dbReference type="Proteomes" id="UP000235672"/>
    </source>
</evidence>
<name>A0A2J6PFB4_9HELO</name>
<keyword evidence="1" id="KW-0812">Transmembrane</keyword>
<accession>A0A2J6PFB4</accession>
<protein>
    <submittedName>
        <fullName evidence="2">Uncharacterized protein</fullName>
    </submittedName>
</protein>
<dbReference type="Proteomes" id="UP000235672">
    <property type="component" value="Unassembled WGS sequence"/>
</dbReference>
<organism evidence="2 3">
    <name type="scientific">Hyaloscypha hepaticicola</name>
    <dbReference type="NCBI Taxonomy" id="2082293"/>
    <lineage>
        <taxon>Eukaryota</taxon>
        <taxon>Fungi</taxon>
        <taxon>Dikarya</taxon>
        <taxon>Ascomycota</taxon>
        <taxon>Pezizomycotina</taxon>
        <taxon>Leotiomycetes</taxon>
        <taxon>Helotiales</taxon>
        <taxon>Hyaloscyphaceae</taxon>
        <taxon>Hyaloscypha</taxon>
    </lineage>
</organism>
<dbReference type="OrthoDB" id="10484922at2759"/>
<sequence length="266" mass="30353">MLSPDYDGKRPKPLPIDWEVPTHGCELAIRGTGQEIGYLNIKDARIRDFLQPAIFPEDIEIWPPGSRSEIAWLHFKGDPQKEPSKEHPFEYDPDDWENPNNLYNIDLLVAKEETLESVQNVMPPTNSKVFWDSMGPFGKFDGVHEISAWQFSSNKSCKYYFLGAMAFIWDVPTELDPLPTYRLRFTISSDATEEHISGPFRIQAHASGPLHRQSPPKAVLGILGKWMVYAYAFVALKILGLLVASMLLGRQQRQGLIRLEEVNREI</sequence>
<proteinExistence type="predicted"/>
<evidence type="ECO:0000256" key="1">
    <source>
        <dbReference type="SAM" id="Phobius"/>
    </source>
</evidence>
<keyword evidence="3" id="KW-1185">Reference proteome</keyword>
<dbReference type="EMBL" id="KZ613544">
    <property type="protein sequence ID" value="PMD12683.1"/>
    <property type="molecule type" value="Genomic_DNA"/>
</dbReference>
<keyword evidence="1" id="KW-0472">Membrane</keyword>